<name>A0A1T5LGP0_9BACT</name>
<keyword evidence="3" id="KW-0862">Zinc</keyword>
<dbReference type="PANTHER" id="PTHR33823">
    <property type="entry name" value="RNA POLYMERASE-BINDING TRANSCRIPTION FACTOR DKSA-RELATED"/>
    <property type="match status" value="1"/>
</dbReference>
<feature type="domain" description="Zinc finger DksA/TraR C4-type" evidence="7">
    <location>
        <begin position="227"/>
        <end position="256"/>
    </location>
</feature>
<dbReference type="SUPFAM" id="SSF109635">
    <property type="entry name" value="DnaK suppressor protein DksA, alpha-hairpin domain"/>
    <property type="match status" value="1"/>
</dbReference>
<dbReference type="InterPro" id="IPR020458">
    <property type="entry name" value="Znf_DskA_TraR_CS"/>
</dbReference>
<feature type="coiled-coil region" evidence="5">
    <location>
        <begin position="151"/>
        <end position="220"/>
    </location>
</feature>
<keyword evidence="9" id="KW-1185">Reference proteome</keyword>
<dbReference type="Pfam" id="PF01258">
    <property type="entry name" value="zf-dskA_traR"/>
    <property type="match status" value="1"/>
</dbReference>
<dbReference type="PANTHER" id="PTHR33823:SF2">
    <property type="entry name" value="RNA POLYMERASE-BINDING TRANSCRIPTION FACTOR DKSA"/>
    <property type="match status" value="1"/>
</dbReference>
<dbReference type="InterPro" id="IPR000962">
    <property type="entry name" value="Znf_DskA_TraR"/>
</dbReference>
<dbReference type="Gene3D" id="1.20.120.910">
    <property type="entry name" value="DksA, coiled-coil domain"/>
    <property type="match status" value="1"/>
</dbReference>
<organism evidence="8 9">
    <name type="scientific">Ohtaekwangia koreensis</name>
    <dbReference type="NCBI Taxonomy" id="688867"/>
    <lineage>
        <taxon>Bacteria</taxon>
        <taxon>Pseudomonadati</taxon>
        <taxon>Bacteroidota</taxon>
        <taxon>Cytophagia</taxon>
        <taxon>Cytophagales</taxon>
        <taxon>Fulvivirgaceae</taxon>
        <taxon>Ohtaekwangia</taxon>
    </lineage>
</organism>
<keyword evidence="5" id="KW-0175">Coiled coil</keyword>
<dbReference type="InterPro" id="IPR037187">
    <property type="entry name" value="DnaK_N"/>
</dbReference>
<evidence type="ECO:0000256" key="3">
    <source>
        <dbReference type="ARBA" id="ARBA00022833"/>
    </source>
</evidence>
<evidence type="ECO:0000256" key="6">
    <source>
        <dbReference type="SAM" id="MobiDB-lite"/>
    </source>
</evidence>
<feature type="compositionally biased region" description="Basic and acidic residues" evidence="6">
    <location>
        <begin position="80"/>
        <end position="98"/>
    </location>
</feature>
<proteinExistence type="predicted"/>
<evidence type="ECO:0000313" key="8">
    <source>
        <dbReference type="EMBL" id="SKC75206.1"/>
    </source>
</evidence>
<feature type="zinc finger region" description="dksA C4-type" evidence="4">
    <location>
        <begin position="232"/>
        <end position="256"/>
    </location>
</feature>
<keyword evidence="1" id="KW-0479">Metal-binding</keyword>
<keyword evidence="2" id="KW-0863">Zinc-finger</keyword>
<dbReference type="EMBL" id="FUZU01000002">
    <property type="protein sequence ID" value="SKC75206.1"/>
    <property type="molecule type" value="Genomic_DNA"/>
</dbReference>
<dbReference type="PROSITE" id="PS01102">
    <property type="entry name" value="ZF_DKSA_1"/>
    <property type="match status" value="1"/>
</dbReference>
<evidence type="ECO:0000259" key="7">
    <source>
        <dbReference type="Pfam" id="PF01258"/>
    </source>
</evidence>
<evidence type="ECO:0000256" key="1">
    <source>
        <dbReference type="ARBA" id="ARBA00022723"/>
    </source>
</evidence>
<evidence type="ECO:0000256" key="4">
    <source>
        <dbReference type="PROSITE-ProRule" id="PRU00510"/>
    </source>
</evidence>
<protein>
    <submittedName>
        <fullName evidence="8">Transcriptional regulator, TraR/DksA family</fullName>
    </submittedName>
</protein>
<reference evidence="8 9" key="1">
    <citation type="submission" date="2017-02" db="EMBL/GenBank/DDBJ databases">
        <authorList>
            <person name="Peterson S.W."/>
        </authorList>
    </citation>
    <scope>NUCLEOTIDE SEQUENCE [LARGE SCALE GENOMIC DNA]</scope>
    <source>
        <strain evidence="8 9">DSM 25262</strain>
    </source>
</reference>
<accession>A0A1T5LGP0</accession>
<feature type="compositionally biased region" description="Basic and acidic residues" evidence="6">
    <location>
        <begin position="60"/>
        <end position="71"/>
    </location>
</feature>
<dbReference type="Proteomes" id="UP000190961">
    <property type="component" value="Unassembled WGS sequence"/>
</dbReference>
<evidence type="ECO:0000256" key="5">
    <source>
        <dbReference type="SAM" id="Coils"/>
    </source>
</evidence>
<dbReference type="GO" id="GO:0008270">
    <property type="term" value="F:zinc ion binding"/>
    <property type="evidence" value="ECO:0007669"/>
    <property type="project" value="UniProtKB-KW"/>
</dbReference>
<gene>
    <name evidence="8" type="ORF">SAMN05660236_3204</name>
</gene>
<dbReference type="STRING" id="688867.SAMN05660236_3204"/>
<evidence type="ECO:0000256" key="2">
    <source>
        <dbReference type="ARBA" id="ARBA00022771"/>
    </source>
</evidence>
<feature type="compositionally biased region" description="Basic residues" evidence="6">
    <location>
        <begin position="1"/>
        <end position="47"/>
    </location>
</feature>
<feature type="region of interest" description="Disordered" evidence="6">
    <location>
        <begin position="1"/>
        <end position="140"/>
    </location>
</feature>
<evidence type="ECO:0000313" key="9">
    <source>
        <dbReference type="Proteomes" id="UP000190961"/>
    </source>
</evidence>
<dbReference type="AlphaFoldDB" id="A0A1T5LGP0"/>
<sequence>MAKNKKTSAKPAKKAAKAKPAAKVKKAAPPKAKKAPAKKVVAKKAAPKKVAPPPKKVVAAKKETPKKEPAKKVAAPKAEQPVKAEKPVAPKKVEKAEAPPKPTPVVAKPAPPQLNIFPVPNQRPIAHKPAQGVASSEERTRYSEEELKEFEALINRKLDKAREEYKILKDTLNRNNDEGTDATSGGNTKVLEDGAETAEKENLSQLAARQQKYITNLENALVRIKNGTYGICSVTGKLIPKERLIAVPHTTQSIEAKMMQQD</sequence>
<dbReference type="PROSITE" id="PS51128">
    <property type="entry name" value="ZF_DKSA_2"/>
    <property type="match status" value="1"/>
</dbReference>